<dbReference type="EMBL" id="JBBYHU010000042">
    <property type="protein sequence ID" value="MEL1242401.1"/>
    <property type="molecule type" value="Genomic_DNA"/>
</dbReference>
<protein>
    <recommendedName>
        <fullName evidence="3">YD repeat-containing protein</fullName>
    </recommendedName>
</protein>
<dbReference type="PROSITE" id="PS51257">
    <property type="entry name" value="PROKAR_LIPOPROTEIN"/>
    <property type="match status" value="1"/>
</dbReference>
<sequence length="206" mass="24577">MKTLYLFMLLITISSCVSKKYTKMKQLPDEIRSATEIKYLVKNDQKLLLYSKQMNFTKNGRIKNSVTTDTSGKVIQTTQKKLWFIVETYPDKENYYCKTRWKPNSRERISCYTRKQIKQNEAIYTYNPNGTINTITDHYPPFYTKYHQYANQSLSKIIIKDKNNILIDKFLIHCIKKDERGSCLQEIRTSTKTNQTEEYLFIPKYH</sequence>
<evidence type="ECO:0000313" key="2">
    <source>
        <dbReference type="Proteomes" id="UP001398556"/>
    </source>
</evidence>
<gene>
    <name evidence="1" type="ORF">AAEO59_15190</name>
</gene>
<comment type="caution">
    <text evidence="1">The sequence shown here is derived from an EMBL/GenBank/DDBJ whole genome shotgun (WGS) entry which is preliminary data.</text>
</comment>
<proteinExistence type="predicted"/>
<dbReference type="Proteomes" id="UP001398556">
    <property type="component" value="Unassembled WGS sequence"/>
</dbReference>
<organism evidence="1 2">
    <name type="scientific">Flavobacterium flavipallidum</name>
    <dbReference type="NCBI Taxonomy" id="3139140"/>
    <lineage>
        <taxon>Bacteria</taxon>
        <taxon>Pseudomonadati</taxon>
        <taxon>Bacteroidota</taxon>
        <taxon>Flavobacteriia</taxon>
        <taxon>Flavobacteriales</taxon>
        <taxon>Flavobacteriaceae</taxon>
        <taxon>Flavobacterium</taxon>
    </lineage>
</organism>
<accession>A0ABU9HQH5</accession>
<evidence type="ECO:0008006" key="3">
    <source>
        <dbReference type="Google" id="ProtNLM"/>
    </source>
</evidence>
<keyword evidence="2" id="KW-1185">Reference proteome</keyword>
<reference evidence="1 2" key="1">
    <citation type="submission" date="2024-04" db="EMBL/GenBank/DDBJ databases">
        <title>Flavobacterium sp. DGU99 16S ribosomal RNA gene Genome sequencing and assembly.</title>
        <authorList>
            <person name="Park S."/>
        </authorList>
    </citation>
    <scope>NUCLEOTIDE SEQUENCE [LARGE SCALE GENOMIC DNA]</scope>
    <source>
        <strain evidence="1 2">DGU99</strain>
    </source>
</reference>
<evidence type="ECO:0000313" key="1">
    <source>
        <dbReference type="EMBL" id="MEL1242401.1"/>
    </source>
</evidence>
<name>A0ABU9HQH5_9FLAO</name>
<dbReference type="RefSeq" id="WP_341701601.1">
    <property type="nucleotide sequence ID" value="NZ_JBBYHU010000042.1"/>
</dbReference>